<evidence type="ECO:0000313" key="2">
    <source>
        <dbReference type="Proteomes" id="UP000008062"/>
    </source>
</evidence>
<dbReference type="KEGG" id="ztr:MYCGRDRAFT_104725"/>
<evidence type="ECO:0000313" key="1">
    <source>
        <dbReference type="EMBL" id="EGP86323.1"/>
    </source>
</evidence>
<dbReference type="EMBL" id="CM001201">
    <property type="protein sequence ID" value="EGP86323.1"/>
    <property type="molecule type" value="Genomic_DNA"/>
</dbReference>
<dbReference type="HOGENOM" id="CLU_2177214_0_0_1"/>
<organism evidence="1 2">
    <name type="scientific">Zymoseptoria tritici (strain CBS 115943 / IPO323)</name>
    <name type="common">Speckled leaf blotch fungus</name>
    <name type="synonym">Septoria tritici</name>
    <dbReference type="NCBI Taxonomy" id="336722"/>
    <lineage>
        <taxon>Eukaryota</taxon>
        <taxon>Fungi</taxon>
        <taxon>Dikarya</taxon>
        <taxon>Ascomycota</taxon>
        <taxon>Pezizomycotina</taxon>
        <taxon>Dothideomycetes</taxon>
        <taxon>Dothideomycetidae</taxon>
        <taxon>Mycosphaerellales</taxon>
        <taxon>Mycosphaerellaceae</taxon>
        <taxon>Zymoseptoria</taxon>
    </lineage>
</organism>
<dbReference type="AlphaFoldDB" id="F9XED3"/>
<sequence length="110" mass="11602">YTNKHLAQHSITVSRRSLLDTPPPCAPSACCFGLSPLLLSQPGLDGEENAKPRTTAANAIREASACSAASRSTNTLQQLASAAFLGARLIAKAHPQTATASSRPEAFERW</sequence>
<protein>
    <submittedName>
        <fullName evidence="1">Uncharacterized protein</fullName>
    </submittedName>
</protein>
<name>F9XED3_ZYMTI</name>
<proteinExistence type="predicted"/>
<dbReference type="GeneID" id="13401239"/>
<reference evidence="1 2" key="1">
    <citation type="journal article" date="2011" name="PLoS Genet.">
        <title>Finished genome of the fungal wheat pathogen Mycosphaerella graminicola reveals dispensome structure, chromosome plasticity, and stealth pathogenesis.</title>
        <authorList>
            <person name="Goodwin S.B."/>
            <person name="Ben M'barek S."/>
            <person name="Dhillon B."/>
            <person name="Wittenberg A.H.J."/>
            <person name="Crane C.F."/>
            <person name="Hane J.K."/>
            <person name="Foster A.J."/>
            <person name="Van der Lee T.A.J."/>
            <person name="Grimwood J."/>
            <person name="Aerts A."/>
            <person name="Antoniw J."/>
            <person name="Bailey A."/>
            <person name="Bluhm B."/>
            <person name="Bowler J."/>
            <person name="Bristow J."/>
            <person name="van der Burgt A."/>
            <person name="Canto-Canche B."/>
            <person name="Churchill A.C.L."/>
            <person name="Conde-Ferraez L."/>
            <person name="Cools H.J."/>
            <person name="Coutinho P.M."/>
            <person name="Csukai M."/>
            <person name="Dehal P."/>
            <person name="De Wit P."/>
            <person name="Donzelli B."/>
            <person name="van de Geest H.C."/>
            <person name="van Ham R.C.H.J."/>
            <person name="Hammond-Kosack K.E."/>
            <person name="Henrissat B."/>
            <person name="Kilian A."/>
            <person name="Kobayashi A.K."/>
            <person name="Koopmann E."/>
            <person name="Kourmpetis Y."/>
            <person name="Kuzniar A."/>
            <person name="Lindquist E."/>
            <person name="Lombard V."/>
            <person name="Maliepaard C."/>
            <person name="Martins N."/>
            <person name="Mehrabi R."/>
            <person name="Nap J.P.H."/>
            <person name="Ponomarenko A."/>
            <person name="Rudd J.J."/>
            <person name="Salamov A."/>
            <person name="Schmutz J."/>
            <person name="Schouten H.J."/>
            <person name="Shapiro H."/>
            <person name="Stergiopoulos I."/>
            <person name="Torriani S.F.F."/>
            <person name="Tu H."/>
            <person name="de Vries R.P."/>
            <person name="Waalwijk C."/>
            <person name="Ware S.B."/>
            <person name="Wiebenga A."/>
            <person name="Zwiers L.-H."/>
            <person name="Oliver R.P."/>
            <person name="Grigoriev I.V."/>
            <person name="Kema G.H.J."/>
        </authorList>
    </citation>
    <scope>NUCLEOTIDE SEQUENCE [LARGE SCALE GENOMIC DNA]</scope>
    <source>
        <strain evidence="2">CBS 115943 / IPO323</strain>
    </source>
</reference>
<dbReference type="InParanoid" id="F9XED3"/>
<gene>
    <name evidence="1" type="ORF">MYCGRDRAFT_104725</name>
</gene>
<dbReference type="Proteomes" id="UP000008062">
    <property type="component" value="Chromosome 6"/>
</dbReference>
<keyword evidence="2" id="KW-1185">Reference proteome</keyword>
<accession>F9XED3</accession>
<dbReference type="RefSeq" id="XP_003851347.1">
    <property type="nucleotide sequence ID" value="XM_003851299.1"/>
</dbReference>
<feature type="non-terminal residue" evidence="1">
    <location>
        <position position="1"/>
    </location>
</feature>